<gene>
    <name evidence="1" type="ORF">HMGUsm2_300</name>
</gene>
<reference evidence="1 2" key="1">
    <citation type="submission" date="2023-01" db="EMBL/GenBank/DDBJ databases">
        <title>Metagenomic analyses of single phages and phage cocktail reveal contamination with temperate phages and bacterial DNA.</title>
        <authorList>
            <person name="Peng X."/>
            <person name="Smith S."/>
            <person name="Huang W."/>
            <person name="Ru J."/>
            <person name="Khan Mirzaei M."/>
            <person name="Deng L."/>
        </authorList>
    </citation>
    <scope>NUCLEOTIDE SEQUENCE [LARGE SCALE GENOMIC DNA]</scope>
</reference>
<dbReference type="EMBL" id="OQ338185">
    <property type="protein sequence ID" value="WCS66922.1"/>
    <property type="molecule type" value="Genomic_DNA"/>
</dbReference>
<dbReference type="Proteomes" id="UP001220080">
    <property type="component" value="Segment"/>
</dbReference>
<accession>A0AAE9YDI2</accession>
<evidence type="ECO:0000313" key="2">
    <source>
        <dbReference type="Proteomes" id="UP001220080"/>
    </source>
</evidence>
<sequence>MMGRLYSGNLNAFMAAKGRLEKLGCEVTTSSWHDGLRMRDIVGVTVKLLPGYDILGKETFGHYDIDVVINTATEWMHRLAEQLEHWK</sequence>
<dbReference type="Pfam" id="PF10922">
    <property type="entry name" value="T7-like_gp12"/>
    <property type="match status" value="1"/>
</dbReference>
<name>A0AAE9YDI2_9CAUD</name>
<protein>
    <submittedName>
        <fullName evidence="1">Uncharacterized protein</fullName>
    </submittedName>
</protein>
<keyword evidence="2" id="KW-1185">Reference proteome</keyword>
<organism evidence="1 2">
    <name type="scientific">Serratia phage HMGUsm2</name>
    <dbReference type="NCBI Taxonomy" id="3025411"/>
    <lineage>
        <taxon>Viruses</taxon>
        <taxon>Duplodnaviria</taxon>
        <taxon>Heunggongvirae</taxon>
        <taxon>Uroviricota</taxon>
        <taxon>Caudoviricetes</taxon>
        <taxon>Autographivirales</taxon>
        <taxon>Autotranscriptaviridae</taxon>
        <taxon>Studiervirinae</taxon>
        <taxon>Teetrevirus</taxon>
        <taxon>Teetrevirus HMGUsm2</taxon>
    </lineage>
</organism>
<proteinExistence type="predicted"/>
<evidence type="ECO:0000313" key="1">
    <source>
        <dbReference type="EMBL" id="WCS66922.1"/>
    </source>
</evidence>
<dbReference type="InterPro" id="IPR020147">
    <property type="entry name" value="Phage_T7-like_1.2"/>
</dbReference>